<dbReference type="Proteomes" id="UP000823598">
    <property type="component" value="Unassembled WGS sequence"/>
</dbReference>
<evidence type="ECO:0000313" key="2">
    <source>
        <dbReference type="Proteomes" id="UP000823598"/>
    </source>
</evidence>
<sequence length="28" mass="2869">KVMGVATKELAGKAEGKAISAKVRELLA</sequence>
<comment type="caution">
    <text evidence="1">The sequence shown here is derived from an EMBL/GenBank/DDBJ whole genome shotgun (WGS) entry which is preliminary data.</text>
</comment>
<feature type="non-terminal residue" evidence="1">
    <location>
        <position position="1"/>
    </location>
</feature>
<evidence type="ECO:0000313" key="1">
    <source>
        <dbReference type="EMBL" id="MBO8477127.1"/>
    </source>
</evidence>
<reference evidence="1" key="2">
    <citation type="journal article" date="2021" name="PeerJ">
        <title>Extensive microbial diversity within the chicken gut microbiome revealed by metagenomics and culture.</title>
        <authorList>
            <person name="Gilroy R."/>
            <person name="Ravi A."/>
            <person name="Getino M."/>
            <person name="Pursley I."/>
            <person name="Horton D.L."/>
            <person name="Alikhan N.F."/>
            <person name="Baker D."/>
            <person name="Gharbi K."/>
            <person name="Hall N."/>
            <person name="Watson M."/>
            <person name="Adriaenssens E.M."/>
            <person name="Foster-Nyarko E."/>
            <person name="Jarju S."/>
            <person name="Secka A."/>
            <person name="Antonio M."/>
            <person name="Oren A."/>
            <person name="Chaudhuri R.R."/>
            <person name="La Ragione R."/>
            <person name="Hildebrand F."/>
            <person name="Pallen M.J."/>
        </authorList>
    </citation>
    <scope>NUCLEOTIDE SEQUENCE</scope>
    <source>
        <strain evidence="1">6919</strain>
    </source>
</reference>
<name>A0A9D9IR00_9BACT</name>
<dbReference type="EMBL" id="JADIMC010000105">
    <property type="protein sequence ID" value="MBO8477127.1"/>
    <property type="molecule type" value="Genomic_DNA"/>
</dbReference>
<reference evidence="1" key="1">
    <citation type="submission" date="2020-10" db="EMBL/GenBank/DDBJ databases">
        <authorList>
            <person name="Gilroy R."/>
        </authorList>
    </citation>
    <scope>NUCLEOTIDE SEQUENCE</scope>
    <source>
        <strain evidence="1">6919</strain>
    </source>
</reference>
<gene>
    <name evidence="1" type="ORF">IAB88_09065</name>
</gene>
<organism evidence="1 2">
    <name type="scientific">Candidatus Limisoma faecipullorum</name>
    <dbReference type="NCBI Taxonomy" id="2840854"/>
    <lineage>
        <taxon>Bacteria</taxon>
        <taxon>Pseudomonadati</taxon>
        <taxon>Bacteroidota</taxon>
        <taxon>Bacteroidia</taxon>
        <taxon>Bacteroidales</taxon>
        <taxon>Candidatus Limisoma</taxon>
    </lineage>
</organism>
<protein>
    <submittedName>
        <fullName evidence="1">GatB/YqeY domain-containing protein</fullName>
    </submittedName>
</protein>
<dbReference type="AlphaFoldDB" id="A0A9D9IR00"/>
<proteinExistence type="predicted"/>
<dbReference type="Gene3D" id="1.10.10.410">
    <property type="match status" value="1"/>
</dbReference>
<accession>A0A9D9IR00</accession>
<dbReference type="InterPro" id="IPR023168">
    <property type="entry name" value="GatB_Yqey_C_2"/>
</dbReference>